<dbReference type="GO" id="GO:0006281">
    <property type="term" value="P:DNA repair"/>
    <property type="evidence" value="ECO:0007669"/>
    <property type="project" value="TreeGrafter"/>
</dbReference>
<dbReference type="InterPro" id="IPR036412">
    <property type="entry name" value="HAD-like_sf"/>
</dbReference>
<reference evidence="1 2" key="1">
    <citation type="submission" date="2019-02" db="EMBL/GenBank/DDBJ databases">
        <title>Genomic Encyclopedia of Type Strains, Phase IV (KMG-IV): sequencing the most valuable type-strain genomes for metagenomic binning, comparative biology and taxonomic classification.</title>
        <authorList>
            <person name="Goeker M."/>
        </authorList>
    </citation>
    <scope>NUCLEOTIDE SEQUENCE [LARGE SCALE GENOMIC DNA]</scope>
    <source>
        <strain evidence="1 2">DSM 29486</strain>
    </source>
</reference>
<gene>
    <name evidence="1" type="ORF">EV209_2859</name>
</gene>
<keyword evidence="2" id="KW-1185">Reference proteome</keyword>
<sequence>MYQAAIFDLDGTVVDTVESIGHTMNLCLAGYGLPEQPIEKYRFFAGDGAQKLVERALEAAGNQDASLAERAFKDYMERFRSGCLYRVRAFSGLKETLTKMKKSGMRLAVCTNKPHWNAVEVIRKVYGENLFDEILGDRPDHARKPSPQGPLLLAGRLNAEPKSCLYVGDTDTDMRTGRAAGMVTAGVLWGFRGKEELLREGASVLAERPEDLLAIAGIGES</sequence>
<dbReference type="PRINTS" id="PR00413">
    <property type="entry name" value="HADHALOGNASE"/>
</dbReference>
<dbReference type="Gene3D" id="3.40.50.1000">
    <property type="entry name" value="HAD superfamily/HAD-like"/>
    <property type="match status" value="1"/>
</dbReference>
<dbReference type="SFLD" id="SFLDS00003">
    <property type="entry name" value="Haloacid_Dehalogenase"/>
    <property type="match status" value="1"/>
</dbReference>
<dbReference type="Pfam" id="PF13419">
    <property type="entry name" value="HAD_2"/>
    <property type="match status" value="1"/>
</dbReference>
<dbReference type="SUPFAM" id="SSF56784">
    <property type="entry name" value="HAD-like"/>
    <property type="match status" value="1"/>
</dbReference>
<dbReference type="InterPro" id="IPR006439">
    <property type="entry name" value="HAD-SF_hydro_IA"/>
</dbReference>
<dbReference type="InterPro" id="IPR023198">
    <property type="entry name" value="PGP-like_dom2"/>
</dbReference>
<proteinExistence type="predicted"/>
<comment type="caution">
    <text evidence="1">The sequence shown here is derived from an EMBL/GenBank/DDBJ whole genome shotgun (WGS) entry which is preliminary data.</text>
</comment>
<dbReference type="EMBL" id="SGXF01000007">
    <property type="protein sequence ID" value="RZS92788.1"/>
    <property type="molecule type" value="Genomic_DNA"/>
</dbReference>
<dbReference type="OrthoDB" id="9807630at2"/>
<dbReference type="GO" id="GO:0008967">
    <property type="term" value="F:phosphoglycolate phosphatase activity"/>
    <property type="evidence" value="ECO:0007669"/>
    <property type="project" value="TreeGrafter"/>
</dbReference>
<evidence type="ECO:0000313" key="2">
    <source>
        <dbReference type="Proteomes" id="UP000292927"/>
    </source>
</evidence>
<organism evidence="1 2">
    <name type="scientific">Cuneatibacter caecimuris</name>
    <dbReference type="NCBI Taxonomy" id="1796618"/>
    <lineage>
        <taxon>Bacteria</taxon>
        <taxon>Bacillati</taxon>
        <taxon>Bacillota</taxon>
        <taxon>Clostridia</taxon>
        <taxon>Lachnospirales</taxon>
        <taxon>Lachnospiraceae</taxon>
        <taxon>Cuneatibacter</taxon>
    </lineage>
</organism>
<dbReference type="SFLD" id="SFLDG01129">
    <property type="entry name" value="C1.5:_HAD__Beta-PGM__Phosphata"/>
    <property type="match status" value="1"/>
</dbReference>
<dbReference type="Gene3D" id="1.10.150.240">
    <property type="entry name" value="Putative phosphatase, domain 2"/>
    <property type="match status" value="1"/>
</dbReference>
<dbReference type="PANTHER" id="PTHR43434:SF1">
    <property type="entry name" value="PHOSPHOGLYCOLATE PHOSPHATASE"/>
    <property type="match status" value="1"/>
</dbReference>
<dbReference type="Proteomes" id="UP000292927">
    <property type="component" value="Unassembled WGS sequence"/>
</dbReference>
<dbReference type="AlphaFoldDB" id="A0A4Q7P0I9"/>
<dbReference type="InterPro" id="IPR050155">
    <property type="entry name" value="HAD-like_hydrolase_sf"/>
</dbReference>
<name>A0A4Q7P0I9_9FIRM</name>
<dbReference type="SFLD" id="SFLDG01135">
    <property type="entry name" value="C1.5.6:_HAD__Beta-PGM__Phospha"/>
    <property type="match status" value="1"/>
</dbReference>
<dbReference type="GO" id="GO:0005829">
    <property type="term" value="C:cytosol"/>
    <property type="evidence" value="ECO:0007669"/>
    <property type="project" value="TreeGrafter"/>
</dbReference>
<dbReference type="NCBIfam" id="TIGR01549">
    <property type="entry name" value="HAD-SF-IA-v1"/>
    <property type="match status" value="1"/>
</dbReference>
<dbReference type="PANTHER" id="PTHR43434">
    <property type="entry name" value="PHOSPHOGLYCOLATE PHOSPHATASE"/>
    <property type="match status" value="1"/>
</dbReference>
<protein>
    <submittedName>
        <fullName evidence="1">Phosphoglycolate phosphatase</fullName>
    </submittedName>
</protein>
<accession>A0A4Q7P0I9</accession>
<dbReference type="RefSeq" id="WP_130436107.1">
    <property type="nucleotide sequence ID" value="NZ_SGXF01000007.1"/>
</dbReference>
<evidence type="ECO:0000313" key="1">
    <source>
        <dbReference type="EMBL" id="RZS92788.1"/>
    </source>
</evidence>
<dbReference type="InterPro" id="IPR023214">
    <property type="entry name" value="HAD_sf"/>
</dbReference>
<dbReference type="InterPro" id="IPR041492">
    <property type="entry name" value="HAD_2"/>
</dbReference>